<gene>
    <name evidence="2" type="ORF">SAMN06893096_10742</name>
</gene>
<evidence type="ECO:0008006" key="4">
    <source>
        <dbReference type="Google" id="ProtNLM"/>
    </source>
</evidence>
<feature type="compositionally biased region" description="Low complexity" evidence="1">
    <location>
        <begin position="106"/>
        <end position="132"/>
    </location>
</feature>
<feature type="region of interest" description="Disordered" evidence="1">
    <location>
        <begin position="412"/>
        <end position="443"/>
    </location>
</feature>
<dbReference type="Proteomes" id="UP000198373">
    <property type="component" value="Unassembled WGS sequence"/>
</dbReference>
<dbReference type="EMBL" id="FZOO01000007">
    <property type="protein sequence ID" value="SNS72149.1"/>
    <property type="molecule type" value="Genomic_DNA"/>
</dbReference>
<evidence type="ECO:0000313" key="3">
    <source>
        <dbReference type="Proteomes" id="UP000198373"/>
    </source>
</evidence>
<keyword evidence="3" id="KW-1185">Reference proteome</keyword>
<feature type="region of interest" description="Disordered" evidence="1">
    <location>
        <begin position="210"/>
        <end position="246"/>
    </location>
</feature>
<sequence length="669" mass="67561">MPLPSVEAASREGAIAAARERYGSSVRIVGIRRVRTGGVMGFFSTERFVAEVEEPPPAPVERRPASRAESMARIEAALRRDPVLPDPVDEVADLLGGGAGRPAAGLYSRASAARSPRPAAGRGHRPAAQPAAAPAPAPAPVAVADPAPAAAPAPEAPLPPSPFTAALAQMVAGDVDVREAVDEAIAAVAASTPAPVAAVVPPAPAPVVEEPAPAAPAPAPVAAVAPPAPAPRPATAPPAPPGEPVPVPEWVHEPDFATGPITSREEAIAEVLRAALAHDTSEAALTQLLRGVLAGSPPAADTDDAWDDAHTAEIPVWVDATAEADEWEVAAEVLAPTASDPAPLPADATTVLPPLSLLPPPAPGTALAVPPLLGRPPVPPSTGHAPGQSVARLAPPTAQGRLATVTRLPVDKRAAASRRSAPMVVPSVRGRSTSGGGSGPLPGAAEESLIGRLLELGVPEALLGEEFAVEVARRGAYAALTRALAAGLPAAPAVPTGAGEVLLVVGPGVETLAAARALAASLRLDGEQLQWASRGDLAALAPRGNRITSIDTALERRQEADRSSALTIVAVDVPLRAGGGAWLEQMVAVFAPVGVWAVVEATRKPEDVGPWLDALPRVDALMVQDTDLTADPAAVLGRTTTPVALLDGARATAHRWASLLCERLEGAGA</sequence>
<dbReference type="RefSeq" id="WP_143425094.1">
    <property type="nucleotide sequence ID" value="NZ_FZOO01000007.1"/>
</dbReference>
<name>A0A239GSG0_9ACTN</name>
<accession>A0A239GSG0</accession>
<evidence type="ECO:0000313" key="2">
    <source>
        <dbReference type="EMBL" id="SNS72149.1"/>
    </source>
</evidence>
<evidence type="ECO:0000256" key="1">
    <source>
        <dbReference type="SAM" id="MobiDB-lite"/>
    </source>
</evidence>
<feature type="region of interest" description="Disordered" evidence="1">
    <location>
        <begin position="106"/>
        <end position="156"/>
    </location>
</feature>
<feature type="compositionally biased region" description="Basic and acidic residues" evidence="1">
    <location>
        <begin position="60"/>
        <end position="73"/>
    </location>
</feature>
<feature type="compositionally biased region" description="Pro residues" evidence="1">
    <location>
        <begin position="226"/>
        <end position="246"/>
    </location>
</feature>
<dbReference type="OrthoDB" id="3700292at2"/>
<dbReference type="AlphaFoldDB" id="A0A239GSG0"/>
<organism evidence="2 3">
    <name type="scientific">Geodermatophilus pulveris</name>
    <dbReference type="NCBI Taxonomy" id="1564159"/>
    <lineage>
        <taxon>Bacteria</taxon>
        <taxon>Bacillati</taxon>
        <taxon>Actinomycetota</taxon>
        <taxon>Actinomycetes</taxon>
        <taxon>Geodermatophilales</taxon>
        <taxon>Geodermatophilaceae</taxon>
        <taxon>Geodermatophilus</taxon>
    </lineage>
</organism>
<proteinExistence type="predicted"/>
<feature type="region of interest" description="Disordered" evidence="1">
    <location>
        <begin position="52"/>
        <end position="73"/>
    </location>
</feature>
<protein>
    <recommendedName>
        <fullName evidence="4">Meckel syndrome type 1 protein</fullName>
    </recommendedName>
</protein>
<reference evidence="3" key="1">
    <citation type="submission" date="2017-06" db="EMBL/GenBank/DDBJ databases">
        <authorList>
            <person name="Varghese N."/>
            <person name="Submissions S."/>
        </authorList>
    </citation>
    <scope>NUCLEOTIDE SEQUENCE [LARGE SCALE GENOMIC DNA]</scope>
    <source>
        <strain evidence="3">DSM 46839</strain>
    </source>
</reference>